<feature type="region of interest" description="Disordered" evidence="1">
    <location>
        <begin position="551"/>
        <end position="724"/>
    </location>
</feature>
<feature type="compositionally biased region" description="Pro residues" evidence="1">
    <location>
        <begin position="385"/>
        <end position="399"/>
    </location>
</feature>
<evidence type="ECO:0000256" key="2">
    <source>
        <dbReference type="SAM" id="Phobius"/>
    </source>
</evidence>
<feature type="compositionally biased region" description="Pro residues" evidence="1">
    <location>
        <begin position="295"/>
        <end position="311"/>
    </location>
</feature>
<dbReference type="InterPro" id="IPR016186">
    <property type="entry name" value="C-type_lectin-like/link_sf"/>
</dbReference>
<reference evidence="3 4" key="1">
    <citation type="journal article" date="2023" name="Commun. Biol.">
        <title>Reorganization of the ancestral sex-determining regions during the evolution of trioecy in Pleodorina starrii.</title>
        <authorList>
            <person name="Takahashi K."/>
            <person name="Suzuki S."/>
            <person name="Kawai-Toyooka H."/>
            <person name="Yamamoto K."/>
            <person name="Hamaji T."/>
            <person name="Ootsuki R."/>
            <person name="Yamaguchi H."/>
            <person name="Kawachi M."/>
            <person name="Higashiyama T."/>
            <person name="Nozaki H."/>
        </authorList>
    </citation>
    <scope>NUCLEOTIDE SEQUENCE [LARGE SCALE GENOMIC DNA]</scope>
    <source>
        <strain evidence="3 4">NIES-4479</strain>
    </source>
</reference>
<feature type="region of interest" description="Disordered" evidence="1">
    <location>
        <begin position="1183"/>
        <end position="1205"/>
    </location>
</feature>
<evidence type="ECO:0008006" key="5">
    <source>
        <dbReference type="Google" id="ProtNLM"/>
    </source>
</evidence>
<feature type="compositionally biased region" description="Low complexity" evidence="1">
    <location>
        <begin position="1042"/>
        <end position="1063"/>
    </location>
</feature>
<organism evidence="3 4">
    <name type="scientific">Pleodorina starrii</name>
    <dbReference type="NCBI Taxonomy" id="330485"/>
    <lineage>
        <taxon>Eukaryota</taxon>
        <taxon>Viridiplantae</taxon>
        <taxon>Chlorophyta</taxon>
        <taxon>core chlorophytes</taxon>
        <taxon>Chlorophyceae</taxon>
        <taxon>CS clade</taxon>
        <taxon>Chlamydomonadales</taxon>
        <taxon>Volvocaceae</taxon>
        <taxon>Pleodorina</taxon>
    </lineage>
</organism>
<feature type="compositionally biased region" description="Pro residues" evidence="1">
    <location>
        <begin position="336"/>
        <end position="354"/>
    </location>
</feature>
<dbReference type="Gene3D" id="3.10.100.10">
    <property type="entry name" value="Mannose-Binding Protein A, subunit A"/>
    <property type="match status" value="1"/>
</dbReference>
<evidence type="ECO:0000313" key="4">
    <source>
        <dbReference type="Proteomes" id="UP001165080"/>
    </source>
</evidence>
<dbReference type="SUPFAM" id="SSF56436">
    <property type="entry name" value="C-type lectin-like"/>
    <property type="match status" value="1"/>
</dbReference>
<feature type="compositionally biased region" description="Low complexity" evidence="1">
    <location>
        <begin position="668"/>
        <end position="684"/>
    </location>
</feature>
<evidence type="ECO:0000313" key="3">
    <source>
        <dbReference type="EMBL" id="GLC50193.1"/>
    </source>
</evidence>
<dbReference type="CDD" id="cd00037">
    <property type="entry name" value="CLECT"/>
    <property type="match status" value="1"/>
</dbReference>
<dbReference type="OrthoDB" id="550110at2759"/>
<feature type="compositionally biased region" description="Pro residues" evidence="1">
    <location>
        <begin position="697"/>
        <end position="721"/>
    </location>
</feature>
<keyword evidence="2" id="KW-0812">Transmembrane</keyword>
<accession>A0A9W6BDT5</accession>
<feature type="transmembrane region" description="Helical" evidence="2">
    <location>
        <begin position="41"/>
        <end position="60"/>
    </location>
</feature>
<feature type="compositionally biased region" description="Pro residues" evidence="1">
    <location>
        <begin position="365"/>
        <end position="378"/>
    </location>
</feature>
<keyword evidence="2" id="KW-0472">Membrane</keyword>
<name>A0A9W6BDT5_9CHLO</name>
<sequence length="1205" mass="123827">MQNAAKPLTVNKCKLEDCRVVERSRRTAQPSNKIHCTSGRVGLLAYITHLIIIAVFTLPAPNGRVQALRYAIQFHESSDENYRYELHWFAATFTGAMATCQSRANGQGVLTPLATEEELSAVSDLLAMGCCTQSIWTDEFFFVGLTTLEHQHHLGFLDRPRPGSSTAFLRAVAAPGQGFVNGSWPDAPAPSAAGTVTEVSGSGSPAQPLCAAVRLLLSSPAAAGGAAAAAASAPAAAAQPPMAACGGAARGLTCDSEAAHQLEVNFHSCDGGPMGQGNDGGGVKHAFVCRVPIVPRKPPPAPVPPLSPRPARPTSLLGTQPGVSAPPGEPEDWPPEEWPPLEPDQPPSPPPSQPRPVGVTTPRGLPQPPRPRSPPPSGPAASSAPPAPAPAPRPAPAPAPALAAASSTARRPPTPAALPTPPAAITPSAAHVLSKCDSEVLLFGGAAGGATRYLACHVAASWSEAAELCSDLLPGGKLAAFESQAQMDELSRALGAKDLGGSYDFWFGLASGASWSGSPPLLEYVLTDPRVTPIFPSQLWGSGALAVHASCAADPEPPSPPLPPSPPSPPSPPPQPPSPSPYPPSPPPRPPRPPWPPSRPPQPPSPPSPPPNPRPVALPPPPPPPSLRATPPSPGRRRPVLKASPRPSPFPFPSPAPPPPARTPPQATPASQPPSGSAPTATPAVGPRPPPRDLRTPAPPPAAATPPPVPLPPPPPLPPPATHATVLPLPSGCCASLTILPAAPGNNSTAGDSGGPQLRACYHTIKFICQAPASADPGENESATPRSDGAGGAITLLASLFLDALEPSYRGAYRVFQAQLELRLVGAPFETLAAGDGDPAVEAFRNETSRQLSQVTQLPAWAFAVLALRSGSVVADVNLTVRGLPRATLANFSDFVSTSLVGRQPLELFSAVFVRAWSVQESIVTVVSLSELSDPPSPPALSRRSNRLMLIIAAVLGGVLTAGVALAVLLLLRRRQQQRHGAALTLTSLVHDTDVDALSLRKAKAGPPPPPLHLERTDSVGNSLSARPPKPLTPVSSLRRMQGSPSSWQLQQLQGSLQGSPSGRAGESWAKRQVSRSSLGTEATEGRTFGGSGGGGGESSLLYGGLYGYGYGYGGDASADKATPTHQGSAESAFSRRSGRLTDVGATSLRGRSRPEALDVGAFGLSPATLAATAASAGVGSRLSYDDVSMPNSPAVPQAAARLTR</sequence>
<evidence type="ECO:0000256" key="1">
    <source>
        <dbReference type="SAM" id="MobiDB-lite"/>
    </source>
</evidence>
<protein>
    <recommendedName>
        <fullName evidence="5">C-type lectin domain-containing protein</fullName>
    </recommendedName>
</protein>
<feature type="compositionally biased region" description="Low complexity" evidence="1">
    <location>
        <begin position="400"/>
        <end position="411"/>
    </location>
</feature>
<keyword evidence="2" id="KW-1133">Transmembrane helix</keyword>
<dbReference type="Proteomes" id="UP001165080">
    <property type="component" value="Unassembled WGS sequence"/>
</dbReference>
<feature type="transmembrane region" description="Helical" evidence="2">
    <location>
        <begin position="948"/>
        <end position="972"/>
    </location>
</feature>
<proteinExistence type="predicted"/>
<feature type="compositionally biased region" description="Pro residues" evidence="1">
    <location>
        <begin position="412"/>
        <end position="422"/>
    </location>
</feature>
<feature type="compositionally biased region" description="Pro residues" evidence="1">
    <location>
        <begin position="646"/>
        <end position="667"/>
    </location>
</feature>
<dbReference type="AlphaFoldDB" id="A0A9W6BDT5"/>
<dbReference type="InterPro" id="IPR016187">
    <property type="entry name" value="CTDL_fold"/>
</dbReference>
<feature type="region of interest" description="Disordered" evidence="1">
    <location>
        <begin position="1001"/>
        <end position="1095"/>
    </location>
</feature>
<feature type="region of interest" description="Disordered" evidence="1">
    <location>
        <begin position="1119"/>
        <end position="1139"/>
    </location>
</feature>
<feature type="compositionally biased region" description="Pro residues" evidence="1">
    <location>
        <begin position="555"/>
        <end position="634"/>
    </location>
</feature>
<feature type="region of interest" description="Disordered" evidence="1">
    <location>
        <begin position="295"/>
        <end position="422"/>
    </location>
</feature>
<gene>
    <name evidence="3" type="primary">PLEST000312</name>
    <name evidence="3" type="ORF">PLESTB_000352600</name>
</gene>
<dbReference type="EMBL" id="BRXU01000003">
    <property type="protein sequence ID" value="GLC50193.1"/>
    <property type="molecule type" value="Genomic_DNA"/>
</dbReference>
<keyword evidence="4" id="KW-1185">Reference proteome</keyword>
<comment type="caution">
    <text evidence="3">The sequence shown here is derived from an EMBL/GenBank/DDBJ whole genome shotgun (WGS) entry which is preliminary data.</text>
</comment>